<dbReference type="Proteomes" id="UP001177021">
    <property type="component" value="Unassembled WGS sequence"/>
</dbReference>
<organism evidence="1 2">
    <name type="scientific">Trifolium pratense</name>
    <name type="common">Red clover</name>
    <dbReference type="NCBI Taxonomy" id="57577"/>
    <lineage>
        <taxon>Eukaryota</taxon>
        <taxon>Viridiplantae</taxon>
        <taxon>Streptophyta</taxon>
        <taxon>Embryophyta</taxon>
        <taxon>Tracheophyta</taxon>
        <taxon>Spermatophyta</taxon>
        <taxon>Magnoliopsida</taxon>
        <taxon>eudicotyledons</taxon>
        <taxon>Gunneridae</taxon>
        <taxon>Pentapetalae</taxon>
        <taxon>rosids</taxon>
        <taxon>fabids</taxon>
        <taxon>Fabales</taxon>
        <taxon>Fabaceae</taxon>
        <taxon>Papilionoideae</taxon>
        <taxon>50 kb inversion clade</taxon>
        <taxon>NPAAA clade</taxon>
        <taxon>Hologalegina</taxon>
        <taxon>IRL clade</taxon>
        <taxon>Trifolieae</taxon>
        <taxon>Trifolium</taxon>
    </lineage>
</organism>
<gene>
    <name evidence="1" type="ORF">MILVUS5_LOCUS23741</name>
</gene>
<dbReference type="EMBL" id="CASHSV030000311">
    <property type="protein sequence ID" value="CAJ2657117.1"/>
    <property type="molecule type" value="Genomic_DNA"/>
</dbReference>
<sequence>MAKILKGIYALIIFLFLILLVTGEDLIPIISIHGHHVPCITFTDCPQEKCQDPSVLWCVSKKCYCS</sequence>
<evidence type="ECO:0000313" key="2">
    <source>
        <dbReference type="Proteomes" id="UP001177021"/>
    </source>
</evidence>
<name>A0ACB0KL07_TRIPR</name>
<protein>
    <submittedName>
        <fullName evidence="1">Uncharacterized protein</fullName>
    </submittedName>
</protein>
<reference evidence="1" key="1">
    <citation type="submission" date="2023-10" db="EMBL/GenBank/DDBJ databases">
        <authorList>
            <person name="Rodriguez Cubillos JULIANA M."/>
            <person name="De Vega J."/>
        </authorList>
    </citation>
    <scope>NUCLEOTIDE SEQUENCE</scope>
</reference>
<comment type="caution">
    <text evidence="1">The sequence shown here is derived from an EMBL/GenBank/DDBJ whole genome shotgun (WGS) entry which is preliminary data.</text>
</comment>
<keyword evidence="2" id="KW-1185">Reference proteome</keyword>
<accession>A0ACB0KL07</accession>
<evidence type="ECO:0000313" key="1">
    <source>
        <dbReference type="EMBL" id="CAJ2657117.1"/>
    </source>
</evidence>
<proteinExistence type="predicted"/>